<gene>
    <name evidence="1" type="ORF">FDO65_10885</name>
</gene>
<sequence>MDRYVIERTLPGAGALTDEQIGAVATRSNEVLAELGDGVSWVESYVTDDKLYCVYDAQDPELIREHAARGGFPCDAIAPVRRTISPADGS</sequence>
<reference evidence="1 2" key="1">
    <citation type="submission" date="2019-05" db="EMBL/GenBank/DDBJ databases">
        <title>Nakamurella sp. N5BH11, whole genome shotgun sequence.</title>
        <authorList>
            <person name="Tuo L."/>
        </authorList>
    </citation>
    <scope>NUCLEOTIDE SEQUENCE [LARGE SCALE GENOMIC DNA]</scope>
    <source>
        <strain evidence="1 2">N5BH11</strain>
    </source>
</reference>
<dbReference type="InterPro" id="IPR042557">
    <property type="entry name" value="SCO4226"/>
</dbReference>
<dbReference type="RefSeq" id="WP_137449303.1">
    <property type="nucleotide sequence ID" value="NZ_SZZH01000001.1"/>
</dbReference>
<dbReference type="InterPro" id="IPR025336">
    <property type="entry name" value="SCO4226-like"/>
</dbReference>
<dbReference type="AlphaFoldDB" id="A0A4U6QP64"/>
<proteinExistence type="predicted"/>
<comment type="caution">
    <text evidence="1">The sequence shown here is derived from an EMBL/GenBank/DDBJ whole genome shotgun (WGS) entry which is preliminary data.</text>
</comment>
<name>A0A4U6QP64_9ACTN</name>
<dbReference type="OrthoDB" id="9800027at2"/>
<evidence type="ECO:0000313" key="2">
    <source>
        <dbReference type="Proteomes" id="UP000306985"/>
    </source>
</evidence>
<protein>
    <submittedName>
        <fullName evidence="1">DUF4242 domain-containing protein</fullName>
    </submittedName>
</protein>
<organism evidence="1 2">
    <name type="scientific">Nakamurella flava</name>
    <dbReference type="NCBI Taxonomy" id="2576308"/>
    <lineage>
        <taxon>Bacteria</taxon>
        <taxon>Bacillati</taxon>
        <taxon>Actinomycetota</taxon>
        <taxon>Actinomycetes</taxon>
        <taxon>Nakamurellales</taxon>
        <taxon>Nakamurellaceae</taxon>
        <taxon>Nakamurella</taxon>
    </lineage>
</organism>
<keyword evidence="2" id="KW-1185">Reference proteome</keyword>
<dbReference type="EMBL" id="SZZH01000001">
    <property type="protein sequence ID" value="TKV61998.1"/>
    <property type="molecule type" value="Genomic_DNA"/>
</dbReference>
<evidence type="ECO:0000313" key="1">
    <source>
        <dbReference type="EMBL" id="TKV61998.1"/>
    </source>
</evidence>
<dbReference type="Gene3D" id="3.30.70.3090">
    <property type="entry name" value="ORF SCO4226, nickel-binding ferredoxin-like monomer"/>
    <property type="match status" value="1"/>
</dbReference>
<dbReference type="Pfam" id="PF14026">
    <property type="entry name" value="SCO4226-like"/>
    <property type="match status" value="1"/>
</dbReference>
<dbReference type="Proteomes" id="UP000306985">
    <property type="component" value="Unassembled WGS sequence"/>
</dbReference>
<accession>A0A4U6QP64</accession>